<evidence type="ECO:0000313" key="3">
    <source>
        <dbReference type="Proteomes" id="UP000287756"/>
    </source>
</evidence>
<proteinExistence type="predicted"/>
<dbReference type="KEGG" id="hli:HLI_03595"/>
<protein>
    <recommendedName>
        <fullName evidence="4">Zinc ribbon domain-containing protein</fullName>
    </recommendedName>
</protein>
<dbReference type="EMBL" id="CP026118">
    <property type="protein sequence ID" value="QAS51362.1"/>
    <property type="molecule type" value="Genomic_DNA"/>
</dbReference>
<name>A0A410M9G6_9BACI</name>
<dbReference type="Proteomes" id="UP000287756">
    <property type="component" value="Chromosome"/>
</dbReference>
<accession>A0A410M9G6</accession>
<dbReference type="AlphaFoldDB" id="A0A410M9G6"/>
<keyword evidence="1" id="KW-0812">Transmembrane</keyword>
<keyword evidence="1" id="KW-0472">Membrane</keyword>
<gene>
    <name evidence="2" type="ORF">HLI_03595</name>
</gene>
<dbReference type="OrthoDB" id="1822804at2"/>
<organism evidence="2 3">
    <name type="scientific">Halobacillus litoralis</name>
    <dbReference type="NCBI Taxonomy" id="45668"/>
    <lineage>
        <taxon>Bacteria</taxon>
        <taxon>Bacillati</taxon>
        <taxon>Bacillota</taxon>
        <taxon>Bacilli</taxon>
        <taxon>Bacillales</taxon>
        <taxon>Bacillaceae</taxon>
        <taxon>Halobacillus</taxon>
    </lineage>
</organism>
<keyword evidence="1" id="KW-1133">Transmembrane helix</keyword>
<dbReference type="RefSeq" id="WP_128523109.1">
    <property type="nucleotide sequence ID" value="NZ_CP026118.1"/>
</dbReference>
<reference evidence="2 3" key="1">
    <citation type="submission" date="2018-01" db="EMBL/GenBank/DDBJ databases">
        <title>The whole genome sequencing and assembly of Halobacillus litoralis ERB031 strain.</title>
        <authorList>
            <person name="Lee S.-J."/>
            <person name="Park M.-K."/>
            <person name="Kim J.-Y."/>
            <person name="Lee Y.-J."/>
            <person name="Yi H."/>
            <person name="Bahn Y.-S."/>
            <person name="Kim J.F."/>
            <person name="Lee D.-W."/>
        </authorList>
    </citation>
    <scope>NUCLEOTIDE SEQUENCE [LARGE SCALE GENOMIC DNA]</scope>
    <source>
        <strain evidence="2 3">ERB 031</strain>
    </source>
</reference>
<evidence type="ECO:0000313" key="2">
    <source>
        <dbReference type="EMBL" id="QAS51362.1"/>
    </source>
</evidence>
<feature type="transmembrane region" description="Helical" evidence="1">
    <location>
        <begin position="41"/>
        <end position="61"/>
    </location>
</feature>
<evidence type="ECO:0000256" key="1">
    <source>
        <dbReference type="SAM" id="Phobius"/>
    </source>
</evidence>
<evidence type="ECO:0008006" key="4">
    <source>
        <dbReference type="Google" id="ProtNLM"/>
    </source>
</evidence>
<sequence>MIECPHCKHGMTESSRYCSQCGKPLKGEEKQDRRRLLKSKLPVLTPVMVLIVVGAALYFVYAHEQQVNKEVRAMKKEAEEVALAGEYREAETLLANAVDQRPHVDALQEELLNIQIALTWDRKLNEVHTLLEEGSLSKASEQLNAIEKELQEKDSQLLLTLVPKMNEMDSLMTLKEVNQELSKVTDVEELAAKLNTLSQLNLEEASKVREKIHEKIVNQSTKKAEEAANEKRYTEAVAIVDQGLQYVSNDEKLIQLKERIQQEKQAFEQAEQQRMERAMQQAAEDELVNETEALKVLDFNITKDEFGDYKVSGELESVATQIISTITVKYDILNADGKVVRSESAKVYPLYLNPGKKGSFEKVYYELEEGEYSVEMTEMEWLVE</sequence>